<evidence type="ECO:0000259" key="6">
    <source>
        <dbReference type="Pfam" id="PF00441"/>
    </source>
</evidence>
<dbReference type="Gene3D" id="1.10.540.10">
    <property type="entry name" value="Acyl-CoA dehydrogenase/oxidase, N-terminal domain"/>
    <property type="match status" value="1"/>
</dbReference>
<feature type="domain" description="Acyl-CoA dehydrogenase/oxidase N-terminal" evidence="7">
    <location>
        <begin position="7"/>
        <end position="115"/>
    </location>
</feature>
<keyword evidence="9" id="KW-1185">Reference proteome</keyword>
<evidence type="ECO:0000313" key="8">
    <source>
        <dbReference type="EMBL" id="NKI16373.1"/>
    </source>
</evidence>
<accession>A0ABX1GCP5</accession>
<dbReference type="Gene3D" id="1.20.140.10">
    <property type="entry name" value="Butyryl-CoA Dehydrogenase, subunit A, domain 3"/>
    <property type="match status" value="1"/>
</dbReference>
<keyword evidence="4" id="KW-0274">FAD</keyword>
<evidence type="ECO:0000256" key="1">
    <source>
        <dbReference type="ARBA" id="ARBA00001974"/>
    </source>
</evidence>
<name>A0ABX1GCP5_9GAMM</name>
<dbReference type="InterPro" id="IPR009075">
    <property type="entry name" value="AcylCo_DH/oxidase_C"/>
</dbReference>
<dbReference type="InterPro" id="IPR036250">
    <property type="entry name" value="AcylCo_DH-like_C"/>
</dbReference>
<comment type="cofactor">
    <cofactor evidence="1">
        <name>FAD</name>
        <dbReference type="ChEBI" id="CHEBI:57692"/>
    </cofactor>
</comment>
<dbReference type="InterPro" id="IPR009100">
    <property type="entry name" value="AcylCoA_DH/oxidase_NM_dom_sf"/>
</dbReference>
<dbReference type="Pfam" id="PF00441">
    <property type="entry name" value="Acyl-CoA_dh_1"/>
    <property type="match status" value="1"/>
</dbReference>
<dbReference type="InterPro" id="IPR037069">
    <property type="entry name" value="AcylCoA_DH/ox_N_sf"/>
</dbReference>
<comment type="caution">
    <text evidence="8">The sequence shown here is derived from an EMBL/GenBank/DDBJ whole genome shotgun (WGS) entry which is preliminary data.</text>
</comment>
<comment type="similarity">
    <text evidence="2">Belongs to the acyl-CoA dehydrogenase family.</text>
</comment>
<evidence type="ECO:0000256" key="2">
    <source>
        <dbReference type="ARBA" id="ARBA00009347"/>
    </source>
</evidence>
<dbReference type="SUPFAM" id="SSF56645">
    <property type="entry name" value="Acyl-CoA dehydrogenase NM domain-like"/>
    <property type="match status" value="1"/>
</dbReference>
<dbReference type="CDD" id="cd00567">
    <property type="entry name" value="ACAD"/>
    <property type="match status" value="1"/>
</dbReference>
<dbReference type="InterPro" id="IPR013786">
    <property type="entry name" value="AcylCoA_DH/ox_N"/>
</dbReference>
<keyword evidence="3" id="KW-0285">Flavoprotein</keyword>
<evidence type="ECO:0008006" key="10">
    <source>
        <dbReference type="Google" id="ProtNLM"/>
    </source>
</evidence>
<proteinExistence type="inferred from homology"/>
<dbReference type="EMBL" id="JAAWWK010000001">
    <property type="protein sequence ID" value="NKI16373.1"/>
    <property type="molecule type" value="Genomic_DNA"/>
</dbReference>
<dbReference type="Pfam" id="PF02771">
    <property type="entry name" value="Acyl-CoA_dh_N"/>
    <property type="match status" value="1"/>
</dbReference>
<protein>
    <recommendedName>
        <fullName evidence="10">Acyl-CoA dehydrogenase</fullName>
    </recommendedName>
</protein>
<dbReference type="RefSeq" id="WP_168448896.1">
    <property type="nucleotide sequence ID" value="NZ_JAAWWK010000001.1"/>
</dbReference>
<reference evidence="8 9" key="1">
    <citation type="submission" date="2020-04" db="EMBL/GenBank/DDBJ databases">
        <authorList>
            <person name="Yoon J."/>
        </authorList>
    </citation>
    <scope>NUCLEOTIDE SEQUENCE [LARGE SCALE GENOMIC DNA]</scope>
    <source>
        <strain evidence="8 9">KMU-166</strain>
    </source>
</reference>
<dbReference type="PANTHER" id="PTHR43884:SF20">
    <property type="entry name" value="ACYL-COA DEHYDROGENASE FADE28"/>
    <property type="match status" value="1"/>
</dbReference>
<sequence>MNFLLDDEQKQIRDSVRRFLSGNYPFDVRTEYGRSGEPCPAIVEQLVAGSWIGVAICDELGGVGAGFSEACLIAEEFGRGLVVEPFWALSMAPTALLEGLSEPSAQSTLQGIAEGRSFAALGFKGEPQPGVRAESISPELFSLSGGPLRVYGSSVASHVLVIAAMDNNSARCGLFSLPVEQLSNELKQWEQLDGSRVGFLELNGLQLAKDCLISESADLVERYGRAESVALMGYCATALGMMEAVLSHTTDYLQVRTQFGVPIGRFQSLQHRLADMKNALEEARAITHRSLCFVDQSPEKFKVAVAEAKYLVGKSASFVAAQGVQLHGAIGLTDEFLISHYFRALTVFCQSFGTCSDLLQSLGNTISD</sequence>
<evidence type="ECO:0000313" key="9">
    <source>
        <dbReference type="Proteomes" id="UP000765845"/>
    </source>
</evidence>
<dbReference type="Proteomes" id="UP000765845">
    <property type="component" value="Unassembled WGS sequence"/>
</dbReference>
<keyword evidence="5" id="KW-0560">Oxidoreductase</keyword>
<dbReference type="PANTHER" id="PTHR43884">
    <property type="entry name" value="ACYL-COA DEHYDROGENASE"/>
    <property type="match status" value="1"/>
</dbReference>
<evidence type="ECO:0000256" key="4">
    <source>
        <dbReference type="ARBA" id="ARBA00022827"/>
    </source>
</evidence>
<feature type="domain" description="Acyl-CoA dehydrogenase/oxidase C-terminal" evidence="6">
    <location>
        <begin position="234"/>
        <end position="347"/>
    </location>
</feature>
<gene>
    <name evidence="8" type="ORF">HCU74_02960</name>
</gene>
<organism evidence="8 9">
    <name type="scientific">Spongiibacter thalassae</name>
    <dbReference type="NCBI Taxonomy" id="2721624"/>
    <lineage>
        <taxon>Bacteria</taxon>
        <taxon>Pseudomonadati</taxon>
        <taxon>Pseudomonadota</taxon>
        <taxon>Gammaproteobacteria</taxon>
        <taxon>Cellvibrionales</taxon>
        <taxon>Spongiibacteraceae</taxon>
        <taxon>Spongiibacter</taxon>
    </lineage>
</organism>
<dbReference type="SUPFAM" id="SSF47203">
    <property type="entry name" value="Acyl-CoA dehydrogenase C-terminal domain-like"/>
    <property type="match status" value="1"/>
</dbReference>
<evidence type="ECO:0000259" key="7">
    <source>
        <dbReference type="Pfam" id="PF02771"/>
    </source>
</evidence>
<evidence type="ECO:0000256" key="3">
    <source>
        <dbReference type="ARBA" id="ARBA00022630"/>
    </source>
</evidence>
<evidence type="ECO:0000256" key="5">
    <source>
        <dbReference type="ARBA" id="ARBA00023002"/>
    </source>
</evidence>